<proteinExistence type="predicted"/>
<evidence type="ECO:0000313" key="3">
    <source>
        <dbReference type="Proteomes" id="UP000193944"/>
    </source>
</evidence>
<dbReference type="EMBL" id="MCFG01000018">
    <property type="protein sequence ID" value="ORX86684.1"/>
    <property type="molecule type" value="Genomic_DNA"/>
</dbReference>
<gene>
    <name evidence="2" type="ORF">BCR32DRAFT_240827</name>
</gene>
<sequence length="234" mass="26189">MSTVQLIRGSSLKNSAFSLLQNSIPSFSKVSLNNVIISQKRNKSTKLDKDLAQNIFFSQHRPVLFNDMKFEFEIQSIQSERQKVIEPVPFSNSIPKQCKSYSEMKYSNLDLSDYEKSEEEKSQILAAWDILDCMFTGRTSSYTTAAAAKEEDNSNTVITPQPLKSISEDTFLSCVNNSLYHQQEEDDIDIDILFHQLIKNSSSSNSSKNSSSSSTSSSSSNTSSINSKDATLKK</sequence>
<dbReference type="AlphaFoldDB" id="A0A1Y1XMV6"/>
<dbReference type="OrthoDB" id="2139812at2759"/>
<feature type="compositionally biased region" description="Low complexity" evidence="1">
    <location>
        <begin position="201"/>
        <end position="227"/>
    </location>
</feature>
<feature type="region of interest" description="Disordered" evidence="1">
    <location>
        <begin position="201"/>
        <end position="234"/>
    </location>
</feature>
<name>A0A1Y1XMV6_9FUNG</name>
<organism evidence="2 3">
    <name type="scientific">Anaeromyces robustus</name>
    <dbReference type="NCBI Taxonomy" id="1754192"/>
    <lineage>
        <taxon>Eukaryota</taxon>
        <taxon>Fungi</taxon>
        <taxon>Fungi incertae sedis</taxon>
        <taxon>Chytridiomycota</taxon>
        <taxon>Chytridiomycota incertae sedis</taxon>
        <taxon>Neocallimastigomycetes</taxon>
        <taxon>Neocallimastigales</taxon>
        <taxon>Neocallimastigaceae</taxon>
        <taxon>Anaeromyces</taxon>
    </lineage>
</organism>
<reference evidence="2 3" key="2">
    <citation type="submission" date="2016-08" db="EMBL/GenBank/DDBJ databases">
        <title>Pervasive Adenine N6-methylation of Active Genes in Fungi.</title>
        <authorList>
            <consortium name="DOE Joint Genome Institute"/>
            <person name="Mondo S.J."/>
            <person name="Dannebaum R.O."/>
            <person name="Kuo R.C."/>
            <person name="Labutti K."/>
            <person name="Haridas S."/>
            <person name="Kuo A."/>
            <person name="Salamov A."/>
            <person name="Ahrendt S.R."/>
            <person name="Lipzen A."/>
            <person name="Sullivan W."/>
            <person name="Andreopoulos W.B."/>
            <person name="Clum A."/>
            <person name="Lindquist E."/>
            <person name="Daum C."/>
            <person name="Ramamoorthy G.K."/>
            <person name="Gryganskyi A."/>
            <person name="Culley D."/>
            <person name="Magnuson J.K."/>
            <person name="James T.Y."/>
            <person name="O'Malley M.A."/>
            <person name="Stajich J.E."/>
            <person name="Spatafora J.W."/>
            <person name="Visel A."/>
            <person name="Grigoriev I.V."/>
        </authorList>
    </citation>
    <scope>NUCLEOTIDE SEQUENCE [LARGE SCALE GENOMIC DNA]</scope>
    <source>
        <strain evidence="2 3">S4</strain>
    </source>
</reference>
<accession>A0A1Y1XMV6</accession>
<protein>
    <submittedName>
        <fullName evidence="2">Uncharacterized protein</fullName>
    </submittedName>
</protein>
<reference evidence="2 3" key="1">
    <citation type="submission" date="2016-08" db="EMBL/GenBank/DDBJ databases">
        <title>A Parts List for Fungal Cellulosomes Revealed by Comparative Genomics.</title>
        <authorList>
            <consortium name="DOE Joint Genome Institute"/>
            <person name="Haitjema C.H."/>
            <person name="Gilmore S.P."/>
            <person name="Henske J.K."/>
            <person name="Solomon K.V."/>
            <person name="De Groot R."/>
            <person name="Kuo A."/>
            <person name="Mondo S.J."/>
            <person name="Salamov A.A."/>
            <person name="Labutti K."/>
            <person name="Zhao Z."/>
            <person name="Chiniquy J."/>
            <person name="Barry K."/>
            <person name="Brewer H.M."/>
            <person name="Purvine S.O."/>
            <person name="Wright A.T."/>
            <person name="Boxma B."/>
            <person name="Van Alen T."/>
            <person name="Hackstein J.H."/>
            <person name="Baker S.E."/>
            <person name="Grigoriev I.V."/>
            <person name="O'Malley M.A."/>
        </authorList>
    </citation>
    <scope>NUCLEOTIDE SEQUENCE [LARGE SCALE GENOMIC DNA]</scope>
    <source>
        <strain evidence="2 3">S4</strain>
    </source>
</reference>
<evidence type="ECO:0000313" key="2">
    <source>
        <dbReference type="EMBL" id="ORX86684.1"/>
    </source>
</evidence>
<keyword evidence="3" id="KW-1185">Reference proteome</keyword>
<evidence type="ECO:0000256" key="1">
    <source>
        <dbReference type="SAM" id="MobiDB-lite"/>
    </source>
</evidence>
<comment type="caution">
    <text evidence="2">The sequence shown here is derived from an EMBL/GenBank/DDBJ whole genome shotgun (WGS) entry which is preliminary data.</text>
</comment>
<dbReference type="Proteomes" id="UP000193944">
    <property type="component" value="Unassembled WGS sequence"/>
</dbReference>